<gene>
    <name evidence="2" type="ORF">LPLAT_LOCUS5861</name>
</gene>
<reference evidence="2" key="1">
    <citation type="submission" date="2024-04" db="EMBL/GenBank/DDBJ databases">
        <authorList>
            <consortium name="Molecular Ecology Group"/>
        </authorList>
    </citation>
    <scope>NUCLEOTIDE SEQUENCE</scope>
</reference>
<feature type="compositionally biased region" description="Basic and acidic residues" evidence="1">
    <location>
        <begin position="56"/>
        <end position="67"/>
    </location>
</feature>
<proteinExistence type="predicted"/>
<dbReference type="Proteomes" id="UP001497644">
    <property type="component" value="Chromosome 2"/>
</dbReference>
<organism evidence="2 3">
    <name type="scientific">Lasius platythorax</name>
    <dbReference type="NCBI Taxonomy" id="488582"/>
    <lineage>
        <taxon>Eukaryota</taxon>
        <taxon>Metazoa</taxon>
        <taxon>Ecdysozoa</taxon>
        <taxon>Arthropoda</taxon>
        <taxon>Hexapoda</taxon>
        <taxon>Insecta</taxon>
        <taxon>Pterygota</taxon>
        <taxon>Neoptera</taxon>
        <taxon>Endopterygota</taxon>
        <taxon>Hymenoptera</taxon>
        <taxon>Apocrita</taxon>
        <taxon>Aculeata</taxon>
        <taxon>Formicoidea</taxon>
        <taxon>Formicidae</taxon>
        <taxon>Formicinae</taxon>
        <taxon>Lasius</taxon>
        <taxon>Lasius</taxon>
    </lineage>
</organism>
<sequence>MGVSNLTKGDEWENLTRRTREDQMMRLIRVCAIIKIIGDRSSLRRDSLRLQVSPYDGREQKDAREEASSSLAIASPPRSRPGRLGSAPARASGIRDSGVKCQF</sequence>
<dbReference type="AlphaFoldDB" id="A0AAV2NKV8"/>
<evidence type="ECO:0000313" key="2">
    <source>
        <dbReference type="EMBL" id="CAL1679726.1"/>
    </source>
</evidence>
<name>A0AAV2NKV8_9HYME</name>
<accession>A0AAV2NKV8</accession>
<evidence type="ECO:0000313" key="3">
    <source>
        <dbReference type="Proteomes" id="UP001497644"/>
    </source>
</evidence>
<evidence type="ECO:0000256" key="1">
    <source>
        <dbReference type="SAM" id="MobiDB-lite"/>
    </source>
</evidence>
<dbReference type="EMBL" id="OZ034825">
    <property type="protein sequence ID" value="CAL1679726.1"/>
    <property type="molecule type" value="Genomic_DNA"/>
</dbReference>
<protein>
    <submittedName>
        <fullName evidence="2">Uncharacterized protein</fullName>
    </submittedName>
</protein>
<keyword evidence="3" id="KW-1185">Reference proteome</keyword>
<feature type="region of interest" description="Disordered" evidence="1">
    <location>
        <begin position="48"/>
        <end position="103"/>
    </location>
</feature>